<keyword evidence="4" id="KW-1185">Reference proteome</keyword>
<feature type="transmembrane region" description="Helical" evidence="1">
    <location>
        <begin position="101"/>
        <end position="118"/>
    </location>
</feature>
<feature type="transmembrane region" description="Helical" evidence="1">
    <location>
        <begin position="151"/>
        <end position="169"/>
    </location>
</feature>
<dbReference type="Proteomes" id="UP000569951">
    <property type="component" value="Unassembled WGS sequence"/>
</dbReference>
<accession>A0A841I290</accession>
<evidence type="ECO:0000313" key="3">
    <source>
        <dbReference type="EMBL" id="MBB6098499.1"/>
    </source>
</evidence>
<feature type="signal peptide" evidence="2">
    <location>
        <begin position="1"/>
        <end position="29"/>
    </location>
</feature>
<feature type="transmembrane region" description="Helical" evidence="1">
    <location>
        <begin position="277"/>
        <end position="302"/>
    </location>
</feature>
<keyword evidence="2" id="KW-0732">Signal</keyword>
<dbReference type="InterPro" id="IPR012507">
    <property type="entry name" value="YibE_F"/>
</dbReference>
<gene>
    <name evidence="3" type="ORF">HNR42_001933</name>
</gene>
<feature type="transmembrane region" description="Helical" evidence="1">
    <location>
        <begin position="125"/>
        <end position="145"/>
    </location>
</feature>
<dbReference type="AlphaFoldDB" id="A0A841I290"/>
<keyword evidence="1" id="KW-0812">Transmembrane</keyword>
<dbReference type="Pfam" id="PF07907">
    <property type="entry name" value="YibE_F"/>
    <property type="match status" value="1"/>
</dbReference>
<proteinExistence type="predicted"/>
<name>A0A841I290_9DEIO</name>
<sequence>MVFPRYSTRFVALLAVLAALLLSFSPARAQSDPQQQGRFVEGQVLEVLPGERLRVRLEGREVEVRGDPRLPLKAGEALEVYATTDPDGTPVYYASDYVRRPVLYLLTAVFVVIAAVVGRGKGLRAVAGMGLSLAVILAFVIPAVLAGWNPVVVALAGSAAILLLSVYFVHGFNWTTSAALLGTLGTAALTVLLAQGVAVAARLSGLIGDEALYIQQLGLNVDLRALLLAGVIIGALGALVDSTVPQAAVVRELAHLQPQQNWRELYRSSMRVGLDHIGSLINTLVLAYAGSNLPLFVVFSLGHTSWTRAINTEIIATALVQSLVGSIGLILAVPLTSLIAALAFQGNRLPAPKEGELHHHHHPH</sequence>
<protein>
    <submittedName>
        <fullName evidence="3">Putative membrane protein</fullName>
    </submittedName>
</protein>
<feature type="chain" id="PRO_5032672987" evidence="2">
    <location>
        <begin position="30"/>
        <end position="364"/>
    </location>
</feature>
<feature type="transmembrane region" description="Helical" evidence="1">
    <location>
        <begin position="314"/>
        <end position="344"/>
    </location>
</feature>
<evidence type="ECO:0000313" key="4">
    <source>
        <dbReference type="Proteomes" id="UP000569951"/>
    </source>
</evidence>
<comment type="caution">
    <text evidence="3">The sequence shown here is derived from an EMBL/GenBank/DDBJ whole genome shotgun (WGS) entry which is preliminary data.</text>
</comment>
<keyword evidence="1" id="KW-0472">Membrane</keyword>
<dbReference type="EMBL" id="JACHHG010000006">
    <property type="protein sequence ID" value="MBB6098499.1"/>
    <property type="molecule type" value="Genomic_DNA"/>
</dbReference>
<dbReference type="PANTHER" id="PTHR41771:SF1">
    <property type="entry name" value="MEMBRANE PROTEIN"/>
    <property type="match status" value="1"/>
</dbReference>
<dbReference type="PANTHER" id="PTHR41771">
    <property type="entry name" value="MEMBRANE PROTEIN-RELATED"/>
    <property type="match status" value="1"/>
</dbReference>
<feature type="transmembrane region" description="Helical" evidence="1">
    <location>
        <begin position="181"/>
        <end position="203"/>
    </location>
</feature>
<dbReference type="RefSeq" id="WP_183986971.1">
    <property type="nucleotide sequence ID" value="NZ_JACHHG010000006.1"/>
</dbReference>
<evidence type="ECO:0000256" key="2">
    <source>
        <dbReference type="SAM" id="SignalP"/>
    </source>
</evidence>
<evidence type="ECO:0000256" key="1">
    <source>
        <dbReference type="SAM" id="Phobius"/>
    </source>
</evidence>
<organism evidence="3 4">
    <name type="scientific">Deinobacterium chartae</name>
    <dbReference type="NCBI Taxonomy" id="521158"/>
    <lineage>
        <taxon>Bacteria</taxon>
        <taxon>Thermotogati</taxon>
        <taxon>Deinococcota</taxon>
        <taxon>Deinococci</taxon>
        <taxon>Deinococcales</taxon>
        <taxon>Deinococcaceae</taxon>
        <taxon>Deinobacterium</taxon>
    </lineage>
</organism>
<keyword evidence="1" id="KW-1133">Transmembrane helix</keyword>
<reference evidence="3 4" key="1">
    <citation type="submission" date="2020-08" db="EMBL/GenBank/DDBJ databases">
        <title>Genomic Encyclopedia of Type Strains, Phase IV (KMG-IV): sequencing the most valuable type-strain genomes for metagenomic binning, comparative biology and taxonomic classification.</title>
        <authorList>
            <person name="Goeker M."/>
        </authorList>
    </citation>
    <scope>NUCLEOTIDE SEQUENCE [LARGE SCALE GENOMIC DNA]</scope>
    <source>
        <strain evidence="3 4">DSM 21458</strain>
    </source>
</reference>